<dbReference type="eggNOG" id="arCOG03045">
    <property type="taxonomic scope" value="Archaea"/>
</dbReference>
<keyword evidence="4" id="KW-0175">Coiled coil</keyword>
<evidence type="ECO:0000256" key="4">
    <source>
        <dbReference type="SAM" id="Coils"/>
    </source>
</evidence>
<feature type="repeat" description="TPR" evidence="3">
    <location>
        <begin position="314"/>
        <end position="347"/>
    </location>
</feature>
<dbReference type="InterPro" id="IPR011990">
    <property type="entry name" value="TPR-like_helical_dom_sf"/>
</dbReference>
<evidence type="ECO:0000313" key="5">
    <source>
        <dbReference type="EMBL" id="ADB58105.1"/>
    </source>
</evidence>
<dbReference type="STRING" id="572546.Arcpr_1046"/>
<keyword evidence="6" id="KW-1185">Reference proteome</keyword>
<dbReference type="Gene3D" id="1.25.40.10">
    <property type="entry name" value="Tetratricopeptide repeat domain"/>
    <property type="match status" value="2"/>
</dbReference>
<dbReference type="PROSITE" id="PS50005">
    <property type="entry name" value="TPR"/>
    <property type="match status" value="2"/>
</dbReference>
<gene>
    <name evidence="5" type="ordered locus">Arcpr_1046</name>
</gene>
<reference evidence="5 6" key="1">
    <citation type="journal article" date="2010" name="Stand. Genomic Sci.">
        <title>Complete genome sequence of Archaeoglobus profundus type strain (AV18).</title>
        <authorList>
            <person name="von Jan M."/>
            <person name="Lapidus A."/>
            <person name="Del Rio T.G."/>
            <person name="Copeland A."/>
            <person name="Tice H."/>
            <person name="Cheng J.F."/>
            <person name="Lucas S."/>
            <person name="Chen F."/>
            <person name="Nolan M."/>
            <person name="Goodwin L."/>
            <person name="Han C."/>
            <person name="Pitluck S."/>
            <person name="Liolios K."/>
            <person name="Ivanova N."/>
            <person name="Mavromatis K."/>
            <person name="Ovchinnikova G."/>
            <person name="Chertkov O."/>
            <person name="Pati A."/>
            <person name="Chen A."/>
            <person name="Palaniappan K."/>
            <person name="Land M."/>
            <person name="Hauser L."/>
            <person name="Chang Y.J."/>
            <person name="Jeffries C.D."/>
            <person name="Saunders E."/>
            <person name="Brettin T."/>
            <person name="Detter J.C."/>
            <person name="Chain P."/>
            <person name="Eichinger K."/>
            <person name="Huber H."/>
            <person name="Spring S."/>
            <person name="Rohde M."/>
            <person name="Goker M."/>
            <person name="Wirth R."/>
            <person name="Woyke T."/>
            <person name="Bristow J."/>
            <person name="Eisen J.A."/>
            <person name="Markowitz V."/>
            <person name="Hugenholtz P."/>
            <person name="Kyrpides N.C."/>
            <person name="Klenk H.P."/>
        </authorList>
    </citation>
    <scope>NUCLEOTIDE SEQUENCE [LARGE SCALE GENOMIC DNA]</scope>
    <source>
        <strain evidence="6">DSM 5631 / JCM 9629 / NBRC 100127 / Av18</strain>
    </source>
</reference>
<dbReference type="EMBL" id="CP001857">
    <property type="protein sequence ID" value="ADB58105.1"/>
    <property type="molecule type" value="Genomic_DNA"/>
</dbReference>
<dbReference type="GeneID" id="8739721"/>
<dbReference type="Pfam" id="PF13424">
    <property type="entry name" value="TPR_12"/>
    <property type="match status" value="2"/>
</dbReference>
<dbReference type="PaxDb" id="572546-Arcpr_1046"/>
<dbReference type="KEGG" id="apo:Arcpr_1046"/>
<keyword evidence="2 3" id="KW-0802">TPR repeat</keyword>
<evidence type="ECO:0000313" key="6">
    <source>
        <dbReference type="Proteomes" id="UP000001901"/>
    </source>
</evidence>
<evidence type="ECO:0000256" key="3">
    <source>
        <dbReference type="PROSITE-ProRule" id="PRU00339"/>
    </source>
</evidence>
<proteinExistence type="predicted"/>
<accession>D2RDB1</accession>
<dbReference type="AlphaFoldDB" id="D2RDB1"/>
<dbReference type="Proteomes" id="UP000001901">
    <property type="component" value="Chromosome"/>
</dbReference>
<dbReference type="PANTHER" id="PTHR45641">
    <property type="entry name" value="TETRATRICOPEPTIDE REPEAT PROTEIN (AFU_ORTHOLOGUE AFUA_6G03870)"/>
    <property type="match status" value="1"/>
</dbReference>
<dbReference type="RefSeq" id="WP_012940441.1">
    <property type="nucleotide sequence ID" value="NC_013741.1"/>
</dbReference>
<keyword evidence="1" id="KW-0677">Repeat</keyword>
<feature type="repeat" description="TPR" evidence="3">
    <location>
        <begin position="194"/>
        <end position="227"/>
    </location>
</feature>
<dbReference type="SUPFAM" id="SSF48452">
    <property type="entry name" value="TPR-like"/>
    <property type="match status" value="1"/>
</dbReference>
<organism evidence="5 6">
    <name type="scientific">Archaeoglobus profundus (strain DSM 5631 / JCM 9629 / NBRC 100127 / Av18)</name>
    <dbReference type="NCBI Taxonomy" id="572546"/>
    <lineage>
        <taxon>Archaea</taxon>
        <taxon>Methanobacteriati</taxon>
        <taxon>Methanobacteriota</taxon>
        <taxon>Archaeoglobi</taxon>
        <taxon>Archaeoglobales</taxon>
        <taxon>Archaeoglobaceae</taxon>
        <taxon>Archaeoglobus</taxon>
    </lineage>
</organism>
<evidence type="ECO:0000256" key="1">
    <source>
        <dbReference type="ARBA" id="ARBA00022737"/>
    </source>
</evidence>
<evidence type="ECO:0000256" key="2">
    <source>
        <dbReference type="ARBA" id="ARBA00022803"/>
    </source>
</evidence>
<dbReference type="InterPro" id="IPR019734">
    <property type="entry name" value="TPR_rpt"/>
</dbReference>
<dbReference type="HOGENOM" id="CLU_522359_0_0_2"/>
<name>D2RDB1_ARCPA</name>
<dbReference type="SMART" id="SM00028">
    <property type="entry name" value="TPR"/>
    <property type="match status" value="4"/>
</dbReference>
<feature type="coiled-coil region" evidence="4">
    <location>
        <begin position="13"/>
        <end position="40"/>
    </location>
</feature>
<protein>
    <submittedName>
        <fullName evidence="5">TPR repeat-containing protein</fullName>
    </submittedName>
</protein>
<sequence length="521" mass="60595">MRGYERLAEILGAEDVLNYIKELENKVKEAIENDKAIEIDPDFERKIRDRLKELIERRFDENSLNVLKSLAVLDLPIDAEVASKIYDLSALNDFIDLGLIEKRNGYLIVDETLKDLIQENVEDYHRKALEYYSNFEETLDVMTEKAYHHLMLKEYDRAFDYFIKSANQIYGRHRCVEKLIFVGEKLIGKVKEDDRLLGTLGNLYMVLKKYREAEHYYRKVMEMYDENDDRYLGVLLNIANLRYVRGDYKEAEELLKNCVSLAMDRNEEIVEKALLMLSSLYLDLNDYENAEKCLMDVLRMIYSRKDEDSLKRVAEIVNNLGYVYSRSKNYEKAERFYKEALRIYNDLNDVKGVTTALNNLCSIYVTTQNYEKAKEIIDAIERVGDMPPDLKAKYYFLKAKVLERDDPKSALELYVKAGALGFLIFRNFGINAVNYMHSLDKAEEIAKRLNLKELAGDVFVLKSAIAKVYFGIRRNIADVECGERGKAILNALKGYDTSVEVRDEVDSAFFVILQDLKASSQ</sequence>
<dbReference type="PROSITE" id="PS50293">
    <property type="entry name" value="TPR_REGION"/>
    <property type="match status" value="1"/>
</dbReference>